<evidence type="ECO:0000313" key="1">
    <source>
        <dbReference type="EMBL" id="SIQ92139.1"/>
    </source>
</evidence>
<dbReference type="STRING" id="56779.SAMN05421834_11032"/>
<sequence>MISHIKTQQLEGLLRSIINSARAAVKDPEDYEARSNLMWSSTIAGIDALEEFARDCGIVLNLKELGATEEMLPKIANSTVILGGYKKLTEEEILDILKTACSGNRF</sequence>
<dbReference type="Proteomes" id="UP000185669">
    <property type="component" value="Unassembled WGS sequence"/>
</dbReference>
<dbReference type="AlphaFoldDB" id="A0A1N6WPU8"/>
<gene>
    <name evidence="1" type="ORF">SAMN05421834_11032</name>
</gene>
<protein>
    <submittedName>
        <fullName evidence="1">Iron-containing alcohol dehydrogenase</fullName>
    </submittedName>
</protein>
<dbReference type="EMBL" id="FTNC01000010">
    <property type="protein sequence ID" value="SIQ92139.1"/>
    <property type="molecule type" value="Genomic_DNA"/>
</dbReference>
<reference evidence="2" key="1">
    <citation type="submission" date="2017-01" db="EMBL/GenBank/DDBJ databases">
        <authorList>
            <person name="Varghese N."/>
            <person name="Submissions S."/>
        </authorList>
    </citation>
    <scope>NUCLEOTIDE SEQUENCE [LARGE SCALE GENOMIC DNA]</scope>
    <source>
        <strain evidence="2">ATCC 700103</strain>
    </source>
</reference>
<organism evidence="1 2">
    <name type="scientific">Halanaerobium kushneri</name>
    <dbReference type="NCBI Taxonomy" id="56779"/>
    <lineage>
        <taxon>Bacteria</taxon>
        <taxon>Bacillati</taxon>
        <taxon>Bacillota</taxon>
        <taxon>Clostridia</taxon>
        <taxon>Halanaerobiales</taxon>
        <taxon>Halanaerobiaceae</taxon>
        <taxon>Halanaerobium</taxon>
    </lineage>
</organism>
<accession>A0A1N6WPU8</accession>
<keyword evidence="2" id="KW-1185">Reference proteome</keyword>
<dbReference type="Gene3D" id="1.20.1090.10">
    <property type="entry name" value="Dehydroquinate synthase-like - alpha domain"/>
    <property type="match status" value="2"/>
</dbReference>
<dbReference type="SUPFAM" id="SSF56796">
    <property type="entry name" value="Dehydroquinate synthase-like"/>
    <property type="match status" value="1"/>
</dbReference>
<proteinExistence type="predicted"/>
<evidence type="ECO:0000313" key="2">
    <source>
        <dbReference type="Proteomes" id="UP000185669"/>
    </source>
</evidence>
<name>A0A1N6WPU8_9FIRM</name>